<dbReference type="AlphaFoldDB" id="A0A411WHV2"/>
<evidence type="ECO:0008006" key="3">
    <source>
        <dbReference type="Google" id="ProtNLM"/>
    </source>
</evidence>
<dbReference type="PROSITE" id="PS51257">
    <property type="entry name" value="PROKAR_LIPOPROTEIN"/>
    <property type="match status" value="1"/>
</dbReference>
<gene>
    <name evidence="1" type="ORF">EKN56_05250</name>
</gene>
<evidence type="ECO:0000313" key="2">
    <source>
        <dbReference type="Proteomes" id="UP000293154"/>
    </source>
</evidence>
<dbReference type="OrthoDB" id="9769023at2"/>
<dbReference type="Proteomes" id="UP000293154">
    <property type="component" value="Chromosome"/>
</dbReference>
<proteinExistence type="predicted"/>
<evidence type="ECO:0000313" key="1">
    <source>
        <dbReference type="EMBL" id="QBH95861.1"/>
    </source>
</evidence>
<reference evidence="1 2" key="1">
    <citation type="submission" date="2019-03" db="EMBL/GenBank/DDBJ databases">
        <title>Pragia sp. nov. isolated from the gut tract of Carduelis flavirostris.</title>
        <authorList>
            <person name="Ge Y."/>
        </authorList>
    </citation>
    <scope>NUCLEOTIDE SEQUENCE [LARGE SCALE GENOMIC DNA]</scope>
    <source>
        <strain evidence="1 2">CF-458</strain>
    </source>
</reference>
<protein>
    <recommendedName>
        <fullName evidence="3">Lipoprotein</fullName>
    </recommendedName>
</protein>
<dbReference type="RefSeq" id="WP_130590845.1">
    <property type="nucleotide sequence ID" value="NZ_CP034752.1"/>
</dbReference>
<organism evidence="1 2">
    <name type="scientific">Limnobaculum zhutongyuii</name>
    <dbReference type="NCBI Taxonomy" id="2498113"/>
    <lineage>
        <taxon>Bacteria</taxon>
        <taxon>Pseudomonadati</taxon>
        <taxon>Pseudomonadota</taxon>
        <taxon>Gammaproteobacteria</taxon>
        <taxon>Enterobacterales</taxon>
        <taxon>Budviciaceae</taxon>
        <taxon>Limnobaculum</taxon>
    </lineage>
</organism>
<dbReference type="EMBL" id="CP034752">
    <property type="protein sequence ID" value="QBH95861.1"/>
    <property type="molecule type" value="Genomic_DNA"/>
</dbReference>
<accession>A0A411WHV2</accession>
<name>A0A411WHV2_9GAMM</name>
<sequence length="456" mass="50506">MNNKIKRFIFCSGIVFTLAACSNPPSRQNFDYSLSQGQLELAQKIALEEGVSSDADIATELLWSLEAGALLRMNTELDRSTKVFDTSETLIKENETQNLAASGFSQAASMVVNDNIMSYTPRVYDRVMVNTYKALNFWQQANFNDARVEWNRVDDRQRRAAEYFSKEINAQKDSVKSNNLGETYSGAMERLGDSGVDVAKWAPYDGYINPASLYLHGLYFLINNESAADLNKAKESLKRAYALTRSKQIRADLNLANAGRKVAPGVWVVFENGTAAHKVERRIDLPLFLVTSRVVYTGMALPVLESGSPAYPYLSVNGGRQTETFANMDKIIQGEFKTEFTGILIKELTRAVLKTAAQASMRNSDNKTVRLLGALTGIAQAVTTQADIRSWHTLPYEFQVTYVKWPKDGQLQINPSGGAAIQVDLPATPQPVVVYVRALNANTVPQVNLLTSKNAI</sequence>
<dbReference type="KEGG" id="prag:EKN56_05250"/>
<keyword evidence="2" id="KW-1185">Reference proteome</keyword>